<dbReference type="RefSeq" id="WP_163829231.1">
    <property type="nucleotide sequence ID" value="NZ_JAAGUZ010000035.1"/>
</dbReference>
<evidence type="ECO:0000313" key="6">
    <source>
        <dbReference type="Proteomes" id="UP000468928"/>
    </source>
</evidence>
<dbReference type="PANTHER" id="PTHR43767:SF1">
    <property type="entry name" value="NONRIBOSOMAL PEPTIDE SYNTHASE PES1 (EUROFUNG)-RELATED"/>
    <property type="match status" value="1"/>
</dbReference>
<comment type="caution">
    <text evidence="5">The sequence shown here is derived from an EMBL/GenBank/DDBJ whole genome shotgun (WGS) entry which is preliminary data.</text>
</comment>
<dbReference type="SUPFAM" id="SSF56801">
    <property type="entry name" value="Acetyl-CoA synthetase-like"/>
    <property type="match status" value="1"/>
</dbReference>
<dbReference type="EMBL" id="JAAGUZ010000035">
    <property type="protein sequence ID" value="NEW45684.1"/>
    <property type="molecule type" value="Genomic_DNA"/>
</dbReference>
<dbReference type="Gene3D" id="3.40.50.12780">
    <property type="entry name" value="N-terminal domain of ligase-like"/>
    <property type="match status" value="1"/>
</dbReference>
<evidence type="ECO:0000259" key="3">
    <source>
        <dbReference type="Pfam" id="PF00501"/>
    </source>
</evidence>
<evidence type="ECO:0000313" key="5">
    <source>
        <dbReference type="EMBL" id="NEW45684.1"/>
    </source>
</evidence>
<sequence length="546" mass="59377">MEKPWLLQYRDEFPAEITARFDNGLAMLDAAVASHPDVPAIRYFDGAMTFLEIAEAADALAVQLIVDGFQPGDRLAVFTQNDPAFVIALLAAWKAGGVAVPVNPMNQAGELRHILTDSGATALVSLDYLYRDVAQEVILDAGSSVATVVTFSDRDFQSRDDFRVLSPDRADSIDTTIDLLDVVRRLAGRKPPAVALRPGDAATITYTSGTTGRPKGAINTHRNLMMNATTLREWIELRPGDAVLAMAPLFHITGLVAHVMLALMSRSELILTHRFHPEVTLEAIRESRPTFTVGAITAFIALANAEGVERSDFDSFTHVYSGGAAIPPAVADEFEAEFGVYIHNAYGLTETSSVTHFVPFGRRAPVDENSGALSIGVPVSSTLAWIVDESGAPLAPGQIGELIIAGPQVTPGYWRNAAATAETLPDGELRTGDIAFMDEDGWFYIVDRKKDMINASGYKVWPREVEDAIYSHAAVREAAVVGVPDPYRGETVRAYVSLTDKDVGADEIVEHCKRLLAAYKYPREVVILDELPKTASGKILRRELRQ</sequence>
<dbReference type="InterPro" id="IPR000873">
    <property type="entry name" value="AMP-dep_synth/lig_dom"/>
</dbReference>
<feature type="domain" description="AMP-dependent synthetase/ligase" evidence="3">
    <location>
        <begin position="29"/>
        <end position="414"/>
    </location>
</feature>
<dbReference type="InterPro" id="IPR042099">
    <property type="entry name" value="ANL_N_sf"/>
</dbReference>
<dbReference type="PROSITE" id="PS00455">
    <property type="entry name" value="AMP_BINDING"/>
    <property type="match status" value="1"/>
</dbReference>
<evidence type="ECO:0000259" key="4">
    <source>
        <dbReference type="Pfam" id="PF13193"/>
    </source>
</evidence>
<dbReference type="InterPro" id="IPR050237">
    <property type="entry name" value="ATP-dep_AMP-bd_enzyme"/>
</dbReference>
<evidence type="ECO:0000256" key="2">
    <source>
        <dbReference type="ARBA" id="ARBA00022598"/>
    </source>
</evidence>
<gene>
    <name evidence="5" type="ORF">GV789_14690</name>
</gene>
<dbReference type="Gene3D" id="3.30.300.30">
    <property type="match status" value="1"/>
</dbReference>
<name>A0A6P1D8X3_9NOCA</name>
<dbReference type="PANTHER" id="PTHR43767">
    <property type="entry name" value="LONG-CHAIN-FATTY-ACID--COA LIGASE"/>
    <property type="match status" value="1"/>
</dbReference>
<dbReference type="AlphaFoldDB" id="A0A6P1D8X3"/>
<dbReference type="InterPro" id="IPR025110">
    <property type="entry name" value="AMP-bd_C"/>
</dbReference>
<feature type="domain" description="AMP-binding enzyme C-terminal" evidence="4">
    <location>
        <begin position="464"/>
        <end position="538"/>
    </location>
</feature>
<dbReference type="Pfam" id="PF00501">
    <property type="entry name" value="AMP-binding"/>
    <property type="match status" value="1"/>
</dbReference>
<dbReference type="InterPro" id="IPR045851">
    <property type="entry name" value="AMP-bd_C_sf"/>
</dbReference>
<dbReference type="GO" id="GO:0016878">
    <property type="term" value="F:acid-thiol ligase activity"/>
    <property type="evidence" value="ECO:0007669"/>
    <property type="project" value="UniProtKB-ARBA"/>
</dbReference>
<comment type="similarity">
    <text evidence="1">Belongs to the ATP-dependent AMP-binding enzyme family.</text>
</comment>
<accession>A0A6P1D8X3</accession>
<dbReference type="Proteomes" id="UP000468928">
    <property type="component" value="Unassembled WGS sequence"/>
</dbReference>
<dbReference type="Pfam" id="PF13193">
    <property type="entry name" value="AMP-binding_C"/>
    <property type="match status" value="1"/>
</dbReference>
<dbReference type="InterPro" id="IPR020845">
    <property type="entry name" value="AMP-binding_CS"/>
</dbReference>
<organism evidence="5 6">
    <name type="scientific">Nocardia cyriacigeorgica</name>
    <dbReference type="NCBI Taxonomy" id="135487"/>
    <lineage>
        <taxon>Bacteria</taxon>
        <taxon>Bacillati</taxon>
        <taxon>Actinomycetota</taxon>
        <taxon>Actinomycetes</taxon>
        <taxon>Mycobacteriales</taxon>
        <taxon>Nocardiaceae</taxon>
        <taxon>Nocardia</taxon>
    </lineage>
</organism>
<keyword evidence="2 5" id="KW-0436">Ligase</keyword>
<reference evidence="5 6" key="1">
    <citation type="submission" date="2020-01" db="EMBL/GenBank/DDBJ databases">
        <title>Genetics and antimicrobial susceptibilities of Nocardia species isolated from the soil; a comparison with species isolated from humans.</title>
        <authorList>
            <person name="Carrasco G."/>
            <person name="Monzon S."/>
            <person name="Sansegundo M."/>
            <person name="Garcia E."/>
            <person name="Garrido N."/>
            <person name="Medina M.J."/>
            <person name="Villalon P."/>
            <person name="Ramirez-Arocha A.C."/>
            <person name="Jimenez P."/>
            <person name="Cuesta I."/>
            <person name="Valdezate S."/>
        </authorList>
    </citation>
    <scope>NUCLEOTIDE SEQUENCE [LARGE SCALE GENOMIC DNA]</scope>
    <source>
        <strain evidence="5 6">CNM20110639</strain>
    </source>
</reference>
<protein>
    <submittedName>
        <fullName evidence="5">Long-chain fatty acid--CoA ligase</fullName>
    </submittedName>
</protein>
<evidence type="ECO:0000256" key="1">
    <source>
        <dbReference type="ARBA" id="ARBA00006432"/>
    </source>
</evidence>
<proteinExistence type="inferred from homology"/>
<dbReference type="FunFam" id="3.30.300.30:FF:000008">
    <property type="entry name" value="2,3-dihydroxybenzoate-AMP ligase"/>
    <property type="match status" value="1"/>
</dbReference>